<sequence length="445" mass="48021">MSIQLTEEQKEASVKSLTRLINCPSFNTSDGLTNPPFGAGVQLCLEEALAICEELGMTTYLDPNGFYAYADYGTGTDLIGVLCHLDVVPAGDLTLWNTDPFSAVVKDGIIYGRGSQDDKGPTIAALSAFKAVVDAGYTFKQRIRFVFGADEETLWRCMAQYNKNEEAPTMGFVPDGAFPLIYAEKGLLQVTLTGPGSEELDLDCGDAFNVVPGNATYTGSDSKALLPNFAKLGLPVKELAGTLTVEGKAVHTSLAGSGVNAINLLAQGLVANYPHPMIHFLAEQVGSQTNGATIFGEVKDDVSGELTFNVGMLTINKNQSEIKIDMRIPVTADKKQLVDKLQATAKEYNLKYHEFDYVPSLYVPKDSQLVETLLEVYREATNDLTEPITSGGATYARTMKNMVAFGAHFPTSVGLAHQANEGLVLEELYKATEIYAAAIKKLCCE</sequence>
<dbReference type="NCBIfam" id="TIGR01887">
    <property type="entry name" value="dipeptidaselike"/>
    <property type="match status" value="1"/>
</dbReference>
<evidence type="ECO:0000256" key="1">
    <source>
        <dbReference type="ARBA" id="ARBA00001947"/>
    </source>
</evidence>
<keyword evidence="6" id="KW-0862">Zinc</keyword>
<dbReference type="InterPro" id="IPR001261">
    <property type="entry name" value="ArgE/DapE_CS"/>
</dbReference>
<accession>A0AAW9K276</accession>
<dbReference type="InterPro" id="IPR002933">
    <property type="entry name" value="Peptidase_M20"/>
</dbReference>
<dbReference type="Pfam" id="PF07687">
    <property type="entry name" value="M20_dimer"/>
    <property type="match status" value="1"/>
</dbReference>
<dbReference type="Proteomes" id="UP001290462">
    <property type="component" value="Unassembled WGS sequence"/>
</dbReference>
<dbReference type="InterPro" id="IPR050072">
    <property type="entry name" value="Peptidase_M20A"/>
</dbReference>
<dbReference type="SUPFAM" id="SSF55031">
    <property type="entry name" value="Bacterial exopeptidase dimerisation domain"/>
    <property type="match status" value="1"/>
</dbReference>
<organism evidence="10 11">
    <name type="scientific">Carnobacterium maltaromaticum</name>
    <name type="common">Carnobacterium piscicola</name>
    <dbReference type="NCBI Taxonomy" id="2751"/>
    <lineage>
        <taxon>Bacteria</taxon>
        <taxon>Bacillati</taxon>
        <taxon>Bacillota</taxon>
        <taxon>Bacilli</taxon>
        <taxon>Lactobacillales</taxon>
        <taxon>Carnobacteriaceae</taxon>
        <taxon>Carnobacterium</taxon>
    </lineage>
</organism>
<evidence type="ECO:0000256" key="5">
    <source>
        <dbReference type="ARBA" id="ARBA00022801"/>
    </source>
</evidence>
<evidence type="ECO:0000313" key="11">
    <source>
        <dbReference type="Proteomes" id="UP001290462"/>
    </source>
</evidence>
<dbReference type="GO" id="GO:0006526">
    <property type="term" value="P:L-arginine biosynthetic process"/>
    <property type="evidence" value="ECO:0007669"/>
    <property type="project" value="TreeGrafter"/>
</dbReference>
<keyword evidence="3" id="KW-0645">Protease</keyword>
<keyword evidence="7" id="KW-0224">Dipeptidase</keyword>
<proteinExistence type="inferred from homology"/>
<keyword evidence="8" id="KW-0482">Metalloprotease</keyword>
<keyword evidence="5" id="KW-0378">Hydrolase</keyword>
<dbReference type="AlphaFoldDB" id="A0AAW9K276"/>
<evidence type="ECO:0000259" key="9">
    <source>
        <dbReference type="Pfam" id="PF07687"/>
    </source>
</evidence>
<dbReference type="InterPro" id="IPR011650">
    <property type="entry name" value="Peptidase_M20_dimer"/>
</dbReference>
<dbReference type="Gene3D" id="3.40.630.10">
    <property type="entry name" value="Zn peptidases"/>
    <property type="match status" value="1"/>
</dbReference>
<dbReference type="GO" id="GO:0008237">
    <property type="term" value="F:metallopeptidase activity"/>
    <property type="evidence" value="ECO:0007669"/>
    <property type="project" value="UniProtKB-KW"/>
</dbReference>
<comment type="similarity">
    <text evidence="2">Belongs to the peptidase M20A family.</text>
</comment>
<evidence type="ECO:0000256" key="6">
    <source>
        <dbReference type="ARBA" id="ARBA00022833"/>
    </source>
</evidence>
<dbReference type="InterPro" id="IPR036264">
    <property type="entry name" value="Bact_exopeptidase_dim_dom"/>
</dbReference>
<gene>
    <name evidence="10" type="ORF">RAK27_04145</name>
</gene>
<comment type="cofactor">
    <cofactor evidence="1">
        <name>Zn(2+)</name>
        <dbReference type="ChEBI" id="CHEBI:29105"/>
    </cofactor>
</comment>
<dbReference type="SUPFAM" id="SSF53187">
    <property type="entry name" value="Zn-dependent exopeptidases"/>
    <property type="match status" value="1"/>
</dbReference>
<dbReference type="PROSITE" id="PS00759">
    <property type="entry name" value="ARGE_DAPE_CPG2_2"/>
    <property type="match status" value="1"/>
</dbReference>
<evidence type="ECO:0000313" key="10">
    <source>
        <dbReference type="EMBL" id="MDZ5757842.1"/>
    </source>
</evidence>
<reference evidence="10" key="1">
    <citation type="submission" date="2023-08" db="EMBL/GenBank/DDBJ databases">
        <title>Genomic characterization of piscicolin 126 produced by Carnobacterium maltaromaticum CM22 strain isolated from salmon (Salmo salar).</title>
        <authorList>
            <person name="Gonzalez-Gragera E."/>
            <person name="Garcia-Lopez J.D."/>
            <person name="Teso-Perez C."/>
            <person name="Gimenez-Hernandez I."/>
            <person name="Peralta-Sanchez J.M."/>
            <person name="Valdivia E."/>
            <person name="Montalban-Lopez M."/>
            <person name="Martin-Platero A.M."/>
            <person name="Banos A."/>
            <person name="Martinez-Bueno M."/>
        </authorList>
    </citation>
    <scope>NUCLEOTIDE SEQUENCE</scope>
    <source>
        <strain evidence="10">CM22</strain>
    </source>
</reference>
<dbReference type="PANTHER" id="PTHR43808">
    <property type="entry name" value="ACETYLORNITHINE DEACETYLASE"/>
    <property type="match status" value="1"/>
</dbReference>
<dbReference type="RefSeq" id="WP_322808548.1">
    <property type="nucleotide sequence ID" value="NZ_JAVBVO010000002.1"/>
</dbReference>
<dbReference type="EMBL" id="JAVBVO010000002">
    <property type="protein sequence ID" value="MDZ5757842.1"/>
    <property type="molecule type" value="Genomic_DNA"/>
</dbReference>
<evidence type="ECO:0000256" key="2">
    <source>
        <dbReference type="ARBA" id="ARBA00006247"/>
    </source>
</evidence>
<evidence type="ECO:0000256" key="8">
    <source>
        <dbReference type="ARBA" id="ARBA00023049"/>
    </source>
</evidence>
<feature type="domain" description="Peptidase M20 dimerisation" evidence="9">
    <location>
        <begin position="240"/>
        <end position="352"/>
    </location>
</feature>
<protein>
    <submittedName>
        <fullName evidence="10">M20 family metallopeptidase</fullName>
    </submittedName>
</protein>
<dbReference type="PANTHER" id="PTHR43808:SF31">
    <property type="entry name" value="N-ACETYL-L-CITRULLINE DEACETYLASE"/>
    <property type="match status" value="1"/>
</dbReference>
<dbReference type="GO" id="GO:0016805">
    <property type="term" value="F:dipeptidase activity"/>
    <property type="evidence" value="ECO:0007669"/>
    <property type="project" value="UniProtKB-KW"/>
</dbReference>
<dbReference type="GO" id="GO:0008270">
    <property type="term" value="F:zinc ion binding"/>
    <property type="evidence" value="ECO:0007669"/>
    <property type="project" value="InterPro"/>
</dbReference>
<dbReference type="InterPro" id="IPR010964">
    <property type="entry name" value="M20A_pepV-rel"/>
</dbReference>
<dbReference type="NCBIfam" id="NF005542">
    <property type="entry name" value="PRK07205.1"/>
    <property type="match status" value="1"/>
</dbReference>
<dbReference type="Pfam" id="PF01546">
    <property type="entry name" value="Peptidase_M20"/>
    <property type="match status" value="1"/>
</dbReference>
<evidence type="ECO:0000256" key="4">
    <source>
        <dbReference type="ARBA" id="ARBA00022723"/>
    </source>
</evidence>
<keyword evidence="4" id="KW-0479">Metal-binding</keyword>
<dbReference type="GO" id="GO:0008777">
    <property type="term" value="F:acetylornithine deacetylase activity"/>
    <property type="evidence" value="ECO:0007669"/>
    <property type="project" value="TreeGrafter"/>
</dbReference>
<name>A0AAW9K276_CARML</name>
<comment type="caution">
    <text evidence="10">The sequence shown here is derived from an EMBL/GenBank/DDBJ whole genome shotgun (WGS) entry which is preliminary data.</text>
</comment>
<evidence type="ECO:0000256" key="3">
    <source>
        <dbReference type="ARBA" id="ARBA00022670"/>
    </source>
</evidence>
<dbReference type="Gene3D" id="3.30.70.360">
    <property type="match status" value="2"/>
</dbReference>
<evidence type="ECO:0000256" key="7">
    <source>
        <dbReference type="ARBA" id="ARBA00022997"/>
    </source>
</evidence>
<dbReference type="GO" id="GO:0006508">
    <property type="term" value="P:proteolysis"/>
    <property type="evidence" value="ECO:0007669"/>
    <property type="project" value="UniProtKB-KW"/>
</dbReference>